<protein>
    <submittedName>
        <fullName evidence="1">Phosphatidylinositol transfer protein (PITP)</fullName>
    </submittedName>
</protein>
<sequence length="403" mass="44400">MTETVDPEGAQKPTIGSVINAVPADMSQLSGPSTSSSKPASVKSDASFKSASSQVPTTTASTPPQPAQPTGPCKTPLTSASPSVKPPPPAPLTPEQQAKYATVLSTVSSWTTIPTTTAKGAPSAPITEDERMWLTRECLLRYLRATKWKVPDALKRLQSTLSWRREYGADTFTADYISPENETGKQVILGYDKDARPCLYLSPGKQNTKMSDRQIHHLSFMLDRVIDMMGPGQETTALLIDFDGAASGNVPTVGQARQVLNILQGHNPERLGRALISKLPWYVSTFFKLISPFIDPVTKEKMKFNEDLNKYIPSEQLWKAYGGELDFVYDHAVYWPALNEECTRRRQAYKERWIEAGKKVGEYEEYLRGGSQPSIAQTLDQAEKLSGDVQIDGQTVDIGKLKV</sequence>
<reference evidence="1" key="1">
    <citation type="submission" date="2024-02" db="EMBL/GenBank/DDBJ databases">
        <title>Metagenome Assembled Genome of Zalaria obscura JY119.</title>
        <authorList>
            <person name="Vighnesh L."/>
            <person name="Jagadeeshwari U."/>
            <person name="Venkata Ramana C."/>
            <person name="Sasikala C."/>
        </authorList>
    </citation>
    <scope>NUCLEOTIDE SEQUENCE</scope>
    <source>
        <strain evidence="1">JY119</strain>
    </source>
</reference>
<accession>A0ACC3SMW4</accession>
<evidence type="ECO:0000313" key="1">
    <source>
        <dbReference type="EMBL" id="KAK8220041.1"/>
    </source>
</evidence>
<organism evidence="1 2">
    <name type="scientific">Zalaria obscura</name>
    <dbReference type="NCBI Taxonomy" id="2024903"/>
    <lineage>
        <taxon>Eukaryota</taxon>
        <taxon>Fungi</taxon>
        <taxon>Dikarya</taxon>
        <taxon>Ascomycota</taxon>
        <taxon>Pezizomycotina</taxon>
        <taxon>Dothideomycetes</taxon>
        <taxon>Dothideomycetidae</taxon>
        <taxon>Dothideales</taxon>
        <taxon>Zalariaceae</taxon>
        <taxon>Zalaria</taxon>
    </lineage>
</organism>
<comment type="caution">
    <text evidence="1">The sequence shown here is derived from an EMBL/GenBank/DDBJ whole genome shotgun (WGS) entry which is preliminary data.</text>
</comment>
<keyword evidence="2" id="KW-1185">Reference proteome</keyword>
<name>A0ACC3SMW4_9PEZI</name>
<dbReference type="Proteomes" id="UP001320706">
    <property type="component" value="Unassembled WGS sequence"/>
</dbReference>
<evidence type="ECO:0000313" key="2">
    <source>
        <dbReference type="Proteomes" id="UP001320706"/>
    </source>
</evidence>
<proteinExistence type="predicted"/>
<gene>
    <name evidence="1" type="primary">PDR16</name>
    <name evidence="1" type="ORF">M8818_000457</name>
</gene>
<dbReference type="EMBL" id="JAMKPW020000002">
    <property type="protein sequence ID" value="KAK8220041.1"/>
    <property type="molecule type" value="Genomic_DNA"/>
</dbReference>